<dbReference type="InterPro" id="IPR052514">
    <property type="entry name" value="SAM-dependent_MTase"/>
</dbReference>
<dbReference type="NCBIfam" id="TIGR01444">
    <property type="entry name" value="fkbM_fam"/>
    <property type="match status" value="1"/>
</dbReference>
<protein>
    <submittedName>
        <fullName evidence="1">Uncharacterized protein</fullName>
    </submittedName>
</protein>
<sequence>MMAQRRLTVKEKANIVFERLKVKSVLHNLRNILFVIRRYKNWSEIVILKCFIRKELTTAILRNGIKIDAPKNNTLCEMVDEIFFKRVYTPNDLPIGSDDIVVDIGANIGIFTILAASRTRNVIYAFEPFPENVEFLNHNIYTNGFHNIITHTVAVSDKVGVERLFLTNIPLE</sequence>
<proteinExistence type="predicted"/>
<organism evidence="1">
    <name type="scientific">marine sediment metagenome</name>
    <dbReference type="NCBI Taxonomy" id="412755"/>
    <lineage>
        <taxon>unclassified sequences</taxon>
        <taxon>metagenomes</taxon>
        <taxon>ecological metagenomes</taxon>
    </lineage>
</organism>
<dbReference type="AlphaFoldDB" id="X1RQM6"/>
<name>X1RQM6_9ZZZZ</name>
<dbReference type="InterPro" id="IPR006342">
    <property type="entry name" value="FkbM_mtfrase"/>
</dbReference>
<dbReference type="Gene3D" id="3.40.50.150">
    <property type="entry name" value="Vaccinia Virus protein VP39"/>
    <property type="match status" value="1"/>
</dbReference>
<dbReference type="InterPro" id="IPR029063">
    <property type="entry name" value="SAM-dependent_MTases_sf"/>
</dbReference>
<reference evidence="1" key="1">
    <citation type="journal article" date="2014" name="Front. Microbiol.">
        <title>High frequency of phylogenetically diverse reductive dehalogenase-homologous genes in deep subseafloor sedimentary metagenomes.</title>
        <authorList>
            <person name="Kawai M."/>
            <person name="Futagami T."/>
            <person name="Toyoda A."/>
            <person name="Takaki Y."/>
            <person name="Nishi S."/>
            <person name="Hori S."/>
            <person name="Arai W."/>
            <person name="Tsubouchi T."/>
            <person name="Morono Y."/>
            <person name="Uchiyama I."/>
            <person name="Ito T."/>
            <person name="Fujiyama A."/>
            <person name="Inagaki F."/>
            <person name="Takami H."/>
        </authorList>
    </citation>
    <scope>NUCLEOTIDE SEQUENCE</scope>
    <source>
        <strain evidence="1">Expedition CK06-06</strain>
    </source>
</reference>
<dbReference type="PANTHER" id="PTHR34203">
    <property type="entry name" value="METHYLTRANSFERASE, FKBM FAMILY PROTEIN"/>
    <property type="match status" value="1"/>
</dbReference>
<dbReference type="EMBL" id="BARW01010999">
    <property type="protein sequence ID" value="GAI83002.1"/>
    <property type="molecule type" value="Genomic_DNA"/>
</dbReference>
<accession>X1RQM6</accession>
<dbReference type="SUPFAM" id="SSF53335">
    <property type="entry name" value="S-adenosyl-L-methionine-dependent methyltransferases"/>
    <property type="match status" value="1"/>
</dbReference>
<dbReference type="PANTHER" id="PTHR34203:SF15">
    <property type="entry name" value="SLL1173 PROTEIN"/>
    <property type="match status" value="1"/>
</dbReference>
<gene>
    <name evidence="1" type="ORF">S12H4_21398</name>
</gene>
<evidence type="ECO:0000313" key="1">
    <source>
        <dbReference type="EMBL" id="GAI83002.1"/>
    </source>
</evidence>
<comment type="caution">
    <text evidence="1">The sequence shown here is derived from an EMBL/GenBank/DDBJ whole genome shotgun (WGS) entry which is preliminary data.</text>
</comment>